<feature type="region of interest" description="Disordered" evidence="1">
    <location>
        <begin position="144"/>
        <end position="172"/>
    </location>
</feature>
<keyword evidence="3" id="KW-1185">Reference proteome</keyword>
<feature type="region of interest" description="Disordered" evidence="1">
    <location>
        <begin position="1"/>
        <end position="61"/>
    </location>
</feature>
<evidence type="ECO:0000256" key="1">
    <source>
        <dbReference type="SAM" id="MobiDB-lite"/>
    </source>
</evidence>
<evidence type="ECO:0000313" key="3">
    <source>
        <dbReference type="Proteomes" id="UP000694393"/>
    </source>
</evidence>
<evidence type="ECO:0000313" key="2">
    <source>
        <dbReference type="Ensembl" id="ENSPCEP00000008618.1"/>
    </source>
</evidence>
<accession>A0A8C8RNR3</accession>
<dbReference type="Ensembl" id="ENSPCET00000008928.1">
    <property type="protein sequence ID" value="ENSPCEP00000008618.1"/>
    <property type="gene ID" value="ENSPCEG00000006927.1"/>
</dbReference>
<protein>
    <submittedName>
        <fullName evidence="2">Uncharacterized protein</fullName>
    </submittedName>
</protein>
<organism evidence="2 3">
    <name type="scientific">Pelusios castaneus</name>
    <name type="common">West African mud turtle</name>
    <dbReference type="NCBI Taxonomy" id="367368"/>
    <lineage>
        <taxon>Eukaryota</taxon>
        <taxon>Metazoa</taxon>
        <taxon>Chordata</taxon>
        <taxon>Craniata</taxon>
        <taxon>Vertebrata</taxon>
        <taxon>Euteleostomi</taxon>
        <taxon>Archelosauria</taxon>
        <taxon>Testudinata</taxon>
        <taxon>Testudines</taxon>
        <taxon>Pleurodira</taxon>
        <taxon>Pelomedusidae</taxon>
        <taxon>Pelusios</taxon>
    </lineage>
</organism>
<reference evidence="2" key="2">
    <citation type="submission" date="2025-09" db="UniProtKB">
        <authorList>
            <consortium name="Ensembl"/>
        </authorList>
    </citation>
    <scope>IDENTIFICATION</scope>
</reference>
<name>A0A8C8RNR3_9SAUR</name>
<dbReference type="AlphaFoldDB" id="A0A8C8RNR3"/>
<sequence length="213" mass="22375">MALPPPTPHSLPRAWADPPPLPWAPHCLSRPPPYLAGGAERGPMSDPRPGHSHPEPCMEDAQGGRLEKAPAWLELPRRPAGQIPAPGGLESGTRAVGWTSQHYPLTPLLGHPTVTGGPRQTLLSSVSATGCFSTDFLPVHASTCGEDDSLSDDAWPPPPWEDSGREGSPAAQVPCPICESQFSAAEVERHASTCGEQTGASAFLPALIASTFH</sequence>
<proteinExistence type="predicted"/>
<reference evidence="2" key="1">
    <citation type="submission" date="2025-08" db="UniProtKB">
        <authorList>
            <consortium name="Ensembl"/>
        </authorList>
    </citation>
    <scope>IDENTIFICATION</scope>
</reference>
<dbReference type="Proteomes" id="UP000694393">
    <property type="component" value="Unplaced"/>
</dbReference>